<comment type="caution">
    <text evidence="1">The sequence shown here is derived from an EMBL/GenBank/DDBJ whole genome shotgun (WGS) entry which is preliminary data.</text>
</comment>
<dbReference type="Proteomes" id="UP001182556">
    <property type="component" value="Unassembled WGS sequence"/>
</dbReference>
<keyword evidence="2" id="KW-1185">Reference proteome</keyword>
<accession>A0AAD9FN62</accession>
<name>A0AAD9FN62_PAPLA</name>
<dbReference type="AlphaFoldDB" id="A0AAD9FN62"/>
<proteinExistence type="predicted"/>
<gene>
    <name evidence="1" type="ORF">DB88DRAFT_511468</name>
</gene>
<dbReference type="EMBL" id="JAODAN010000007">
    <property type="protein sequence ID" value="KAK1922889.1"/>
    <property type="molecule type" value="Genomic_DNA"/>
</dbReference>
<evidence type="ECO:0000313" key="1">
    <source>
        <dbReference type="EMBL" id="KAK1922889.1"/>
    </source>
</evidence>
<sequence>MALGSKGGSATPPVIAHMADDMIYEPSELYLPRRHKREDKSLPNLHVAVLEHGGFHDEVIGALVKVLDDVGVNFTVYRDGYRWGFDKVLHPFLPDLPDPEPRGSFGIHAEERKFDIVFHTSCDYTWRDRLPDWIDEAFVKNPNLQIVCIQHQLENLGKEEREVWAQQADEGRLRFMTLSPHVSSKLKTAVQEWAVETGNPVWGAVTVDTLVPIFPVQADQMPLSIDGPGSQTPMGVSNAIPASIAILGNIEQNRRNYQGIMRDLQIAILEDPEAWGYRVEVESRRFIPLSDSAKPPVKLHFVGEKPDWSNVEVPDALQQVVVMHSGLQYDDFYRLIGSMDLIVPAFVDFVYVTHKLSSAIPAGIIARVPILATPLHLEAYSFLRSPAIALHPVGMGEVEAIGLIRRGVDPMTFDLSRDPVLPGYAGPQPGTPADWDAYHSRINYANGRMMKSLLADLASKIPANPVHEEELRAEDEIDE</sequence>
<organism evidence="1 2">
    <name type="scientific">Papiliotrema laurentii</name>
    <name type="common">Cryptococcus laurentii</name>
    <dbReference type="NCBI Taxonomy" id="5418"/>
    <lineage>
        <taxon>Eukaryota</taxon>
        <taxon>Fungi</taxon>
        <taxon>Dikarya</taxon>
        <taxon>Basidiomycota</taxon>
        <taxon>Agaricomycotina</taxon>
        <taxon>Tremellomycetes</taxon>
        <taxon>Tremellales</taxon>
        <taxon>Rhynchogastremaceae</taxon>
        <taxon>Papiliotrema</taxon>
    </lineage>
</organism>
<protein>
    <submittedName>
        <fullName evidence="1">Uncharacterized protein</fullName>
    </submittedName>
</protein>
<reference evidence="1" key="1">
    <citation type="submission" date="2023-02" db="EMBL/GenBank/DDBJ databases">
        <title>Identification and recombinant expression of a fungal hydrolase from Papiliotrema laurentii that hydrolyzes apple cutin and clears colloidal polyester polyurethane.</title>
        <authorList>
            <consortium name="DOE Joint Genome Institute"/>
            <person name="Roman V.A."/>
            <person name="Bojanowski C."/>
            <person name="Crable B.R."/>
            <person name="Wagner D.N."/>
            <person name="Hung C.S."/>
            <person name="Nadeau L.J."/>
            <person name="Schratz L."/>
            <person name="Haridas S."/>
            <person name="Pangilinan J."/>
            <person name="Lipzen A."/>
            <person name="Na H."/>
            <person name="Yan M."/>
            <person name="Ng V."/>
            <person name="Grigoriev I.V."/>
            <person name="Spatafora J.W."/>
            <person name="Barlow D."/>
            <person name="Biffinger J."/>
            <person name="Kelley-Loughnane N."/>
            <person name="Varaljay V.A."/>
            <person name="Crookes-Goodson W.J."/>
        </authorList>
    </citation>
    <scope>NUCLEOTIDE SEQUENCE</scope>
    <source>
        <strain evidence="1">5307AH</strain>
    </source>
</reference>
<evidence type="ECO:0000313" key="2">
    <source>
        <dbReference type="Proteomes" id="UP001182556"/>
    </source>
</evidence>